<dbReference type="HOGENOM" id="CLU_031275_0_3_6"/>
<gene>
    <name evidence="7" type="ordered locus">y1739</name>
</gene>
<dbReference type="InterPro" id="IPR002549">
    <property type="entry name" value="AI-2E-like"/>
</dbReference>
<proteinExistence type="inferred from homology"/>
<feature type="transmembrane region" description="Helical" evidence="6">
    <location>
        <begin position="72"/>
        <end position="92"/>
    </location>
</feature>
<dbReference type="NCBIfam" id="NF008930">
    <property type="entry name" value="PRK12287.1"/>
    <property type="match status" value="1"/>
</dbReference>
<dbReference type="PANTHER" id="PTHR21716:SF64">
    <property type="entry name" value="AI-2 TRANSPORT PROTEIN TQSA"/>
    <property type="match status" value="1"/>
</dbReference>
<protein>
    <submittedName>
        <fullName evidence="7">Transport protein</fullName>
    </submittedName>
</protein>
<dbReference type="GO" id="GO:0016020">
    <property type="term" value="C:membrane"/>
    <property type="evidence" value="ECO:0007669"/>
    <property type="project" value="UniProtKB-SubCell"/>
</dbReference>
<feature type="transmembrane region" description="Helical" evidence="6">
    <location>
        <begin position="267"/>
        <end position="288"/>
    </location>
</feature>
<feature type="transmembrane region" description="Helical" evidence="6">
    <location>
        <begin position="308"/>
        <end position="334"/>
    </location>
</feature>
<name>Q8D0R2_YERPE</name>
<evidence type="ECO:0000256" key="6">
    <source>
        <dbReference type="SAM" id="Phobius"/>
    </source>
</evidence>
<evidence type="ECO:0000256" key="2">
    <source>
        <dbReference type="ARBA" id="ARBA00009773"/>
    </source>
</evidence>
<evidence type="ECO:0000313" key="7">
    <source>
        <dbReference type="EMBL" id="AAM85307.1"/>
    </source>
</evidence>
<feature type="transmembrane region" description="Helical" evidence="6">
    <location>
        <begin position="149"/>
        <end position="172"/>
    </location>
</feature>
<keyword evidence="3 6" id="KW-0812">Transmembrane</keyword>
<feature type="transmembrane region" description="Helical" evidence="6">
    <location>
        <begin position="206"/>
        <end position="226"/>
    </location>
</feature>
<dbReference type="KEGG" id="ypk:y1739"/>
<reference evidence="7 8" key="1">
    <citation type="journal article" date="2002" name="J. Bacteriol.">
        <title>Genome sequence of Yersinia pestis KIM.</title>
        <authorList>
            <person name="Deng W."/>
            <person name="Burland V."/>
            <person name="Plunkett G.III."/>
            <person name="Boutin A."/>
            <person name="Mayhew G.F."/>
            <person name="Liss P."/>
            <person name="Perna N.T."/>
            <person name="Rose D.J."/>
            <person name="Mau B."/>
            <person name="Zhou S."/>
            <person name="Schwartz D.C."/>
            <person name="Fetherston J.D."/>
            <person name="Lindler L.E."/>
            <person name="Brubaker R.R."/>
            <person name="Plana G.V."/>
            <person name="Straley S.C."/>
            <person name="McDonough K.A."/>
            <person name="Nilles M.L."/>
            <person name="Matson J.S."/>
            <person name="Blattner F.R."/>
            <person name="Perry R.D."/>
        </authorList>
    </citation>
    <scope>NUCLEOTIDE SEQUENCE [LARGE SCALE GENOMIC DNA]</scope>
    <source>
        <strain evidence="8">KIM10+ / Biovar Mediaevalis</strain>
    </source>
</reference>
<feature type="transmembrane region" description="Helical" evidence="6">
    <location>
        <begin position="42"/>
        <end position="60"/>
    </location>
</feature>
<evidence type="ECO:0000256" key="1">
    <source>
        <dbReference type="ARBA" id="ARBA00004141"/>
    </source>
</evidence>
<accession>Q8D0R2</accession>
<comment type="subcellular location">
    <subcellularLocation>
        <location evidence="1">Membrane</location>
        <topology evidence="1">Multi-pass membrane protein</topology>
    </subcellularLocation>
</comment>
<evidence type="ECO:0000256" key="5">
    <source>
        <dbReference type="ARBA" id="ARBA00023136"/>
    </source>
</evidence>
<dbReference type="Proteomes" id="UP000002490">
    <property type="component" value="Chromosome"/>
</dbReference>
<dbReference type="EMBL" id="AE009952">
    <property type="protein sequence ID" value="AAM85307.1"/>
    <property type="molecule type" value="Genomic_DNA"/>
</dbReference>
<sequence>MAVRIQGLIMTTPVVSNQGLRLVAMLAMLVVIMAGIKAASPIVVPFLLAIFLAIVLNPLVKLLERIKIPRTLAVILLVTIIILLMVLLFGRLGSSLNEFARSLPQYRGMMLEKMRDLQEFALHFNIEFSVDDIMKYVDPSMAMNFVTRLLSHLSGAMTSTFLLLMTVVFMLFEVERMPYKVQLMFDNPEKGNAILKRALNGVTHYLVIKTIISIATGIVIWLFLAAMGVRFAFLWGLLAFVLNYIPNIGSVLAAIPPIIQALLFNGFADAFAVTGGYILINLIGGNIIDPRMMGRGLGLSTLVVFLSLIFWGWLLGPVGMLLSVPLTIIAKIVLELTPAGYRFAVLLSDGKPAKVEEEQAL</sequence>
<evidence type="ECO:0000256" key="4">
    <source>
        <dbReference type="ARBA" id="ARBA00022989"/>
    </source>
</evidence>
<feature type="transmembrane region" description="Helical" evidence="6">
    <location>
        <begin position="20"/>
        <end position="36"/>
    </location>
</feature>
<evidence type="ECO:0000256" key="3">
    <source>
        <dbReference type="ARBA" id="ARBA00022692"/>
    </source>
</evidence>
<keyword evidence="4 6" id="KW-1133">Transmembrane helix</keyword>
<evidence type="ECO:0000313" key="8">
    <source>
        <dbReference type="Proteomes" id="UP000002490"/>
    </source>
</evidence>
<dbReference type="AlphaFoldDB" id="Q8D0R2"/>
<dbReference type="Pfam" id="PF01594">
    <property type="entry name" value="AI-2E_transport"/>
    <property type="match status" value="1"/>
</dbReference>
<feature type="transmembrane region" description="Helical" evidence="6">
    <location>
        <begin position="232"/>
        <end position="255"/>
    </location>
</feature>
<dbReference type="PANTHER" id="PTHR21716">
    <property type="entry name" value="TRANSMEMBRANE PROTEIN"/>
    <property type="match status" value="1"/>
</dbReference>
<comment type="similarity">
    <text evidence="2">Belongs to the autoinducer-2 exporter (AI-2E) (TC 2.A.86) family.</text>
</comment>
<organism evidence="7 8">
    <name type="scientific">Yersinia pestis</name>
    <dbReference type="NCBI Taxonomy" id="632"/>
    <lineage>
        <taxon>Bacteria</taxon>
        <taxon>Pseudomonadati</taxon>
        <taxon>Pseudomonadota</taxon>
        <taxon>Gammaproteobacteria</taxon>
        <taxon>Enterobacterales</taxon>
        <taxon>Yersiniaceae</taxon>
        <taxon>Yersinia</taxon>
    </lineage>
</organism>
<keyword evidence="5 6" id="KW-0472">Membrane</keyword>